<dbReference type="Proteomes" id="UP001219518">
    <property type="component" value="Unassembled WGS sequence"/>
</dbReference>
<accession>A0AAE1HLS8</accession>
<dbReference type="EMBL" id="JAHWGI010001149">
    <property type="protein sequence ID" value="KAK3923696.1"/>
    <property type="molecule type" value="Genomic_DNA"/>
</dbReference>
<reference evidence="2" key="2">
    <citation type="journal article" date="2023" name="BMC Genomics">
        <title>Pest status, molecular evolution, and epigenetic factors derived from the genome assembly of Frankliniella fusca, a thysanopteran phytovirus vector.</title>
        <authorList>
            <person name="Catto M.A."/>
            <person name="Labadie P.E."/>
            <person name="Jacobson A.L."/>
            <person name="Kennedy G.G."/>
            <person name="Srinivasan R."/>
            <person name="Hunt B.G."/>
        </authorList>
    </citation>
    <scope>NUCLEOTIDE SEQUENCE</scope>
    <source>
        <strain evidence="2">PL_HMW_Pooled</strain>
    </source>
</reference>
<dbReference type="AlphaFoldDB" id="A0AAE1HLS8"/>
<organism evidence="2 3">
    <name type="scientific">Frankliniella fusca</name>
    <dbReference type="NCBI Taxonomy" id="407009"/>
    <lineage>
        <taxon>Eukaryota</taxon>
        <taxon>Metazoa</taxon>
        <taxon>Ecdysozoa</taxon>
        <taxon>Arthropoda</taxon>
        <taxon>Hexapoda</taxon>
        <taxon>Insecta</taxon>
        <taxon>Pterygota</taxon>
        <taxon>Neoptera</taxon>
        <taxon>Paraneoptera</taxon>
        <taxon>Thysanoptera</taxon>
        <taxon>Terebrantia</taxon>
        <taxon>Thripoidea</taxon>
        <taxon>Thripidae</taxon>
        <taxon>Frankliniella</taxon>
    </lineage>
</organism>
<comment type="caution">
    <text evidence="2">The sequence shown here is derived from an EMBL/GenBank/DDBJ whole genome shotgun (WGS) entry which is preliminary data.</text>
</comment>
<protein>
    <submittedName>
        <fullName evidence="2">Crossover junction endodeoxyribonuclease RuvC</fullName>
    </submittedName>
</protein>
<proteinExistence type="predicted"/>
<feature type="compositionally biased region" description="Basic and acidic residues" evidence="1">
    <location>
        <begin position="208"/>
        <end position="218"/>
    </location>
</feature>
<sequence>MTPDNLNSTYLEQVGFLDAVHPGLGVHHVEDEDLLEGDHAAVHLGARPVHHAELALADAPLHHQAGRGPVLAAAGRGVQQREQLRLRHGAGQVLDLELELELELLEKHKLSFLARTTVAPSRRLLATATLRHHASSAGAAAAAVGGVVVVHGAPSAVNIPVGTSRRRPRRDTSTTTLGHLVDDAPGHRSTATLGHLDDDDPGISLDGDPARDTPRRRP</sequence>
<gene>
    <name evidence="2" type="ORF">KUF71_002105</name>
</gene>
<feature type="region of interest" description="Disordered" evidence="1">
    <location>
        <begin position="158"/>
        <end position="218"/>
    </location>
</feature>
<evidence type="ECO:0000256" key="1">
    <source>
        <dbReference type="SAM" id="MobiDB-lite"/>
    </source>
</evidence>
<evidence type="ECO:0000313" key="2">
    <source>
        <dbReference type="EMBL" id="KAK3923696.1"/>
    </source>
</evidence>
<evidence type="ECO:0000313" key="3">
    <source>
        <dbReference type="Proteomes" id="UP001219518"/>
    </source>
</evidence>
<name>A0AAE1HLS8_9NEOP</name>
<keyword evidence="3" id="KW-1185">Reference proteome</keyword>
<reference evidence="2" key="1">
    <citation type="submission" date="2021-07" db="EMBL/GenBank/DDBJ databases">
        <authorList>
            <person name="Catto M.A."/>
            <person name="Jacobson A."/>
            <person name="Kennedy G."/>
            <person name="Labadie P."/>
            <person name="Hunt B.G."/>
            <person name="Srinivasan R."/>
        </authorList>
    </citation>
    <scope>NUCLEOTIDE SEQUENCE</scope>
    <source>
        <strain evidence="2">PL_HMW_Pooled</strain>
        <tissue evidence="2">Head</tissue>
    </source>
</reference>